<feature type="domain" description="STAS" evidence="7">
    <location>
        <begin position="527"/>
        <end position="634"/>
    </location>
</feature>
<reference evidence="8 9" key="1">
    <citation type="journal article" date="2013" name="Antonie Van Leeuwenhoek">
        <title>Paracoccus zhejiangensis sp. nov., isolated from activated sludge in wastewater-treatment system.</title>
        <authorList>
            <person name="Wu Z.G."/>
            <person name="Zhang D.F."/>
            <person name="Liu Y.L."/>
            <person name="Wang F."/>
            <person name="Jiang X."/>
            <person name="Li C."/>
            <person name="Li S.P."/>
            <person name="Hong Q."/>
            <person name="Li W.J."/>
        </authorList>
    </citation>
    <scope>NUCLEOTIDE SEQUENCE [LARGE SCALE GENOMIC DNA]</scope>
    <source>
        <strain evidence="8 9">J6</strain>
    </source>
</reference>
<evidence type="ECO:0000256" key="5">
    <source>
        <dbReference type="SAM" id="Phobius"/>
    </source>
</evidence>
<feature type="transmembrane region" description="Helical" evidence="5">
    <location>
        <begin position="455"/>
        <end position="487"/>
    </location>
</feature>
<protein>
    <recommendedName>
        <fullName evidence="10">Sulfate permease</fullName>
    </recommendedName>
</protein>
<dbReference type="InterPro" id="IPR036513">
    <property type="entry name" value="STAS_dom_sf"/>
</dbReference>
<keyword evidence="3 5" id="KW-1133">Transmembrane helix</keyword>
<keyword evidence="9" id="KW-1185">Reference proteome</keyword>
<dbReference type="GO" id="GO:0016020">
    <property type="term" value="C:membrane"/>
    <property type="evidence" value="ECO:0007669"/>
    <property type="project" value="UniProtKB-SubCell"/>
</dbReference>
<dbReference type="InterPro" id="IPR002645">
    <property type="entry name" value="STAS_dom"/>
</dbReference>
<dbReference type="InterPro" id="IPR052706">
    <property type="entry name" value="Membrane-Transporter-like"/>
</dbReference>
<dbReference type="EMBL" id="CP025430">
    <property type="protein sequence ID" value="AUH64526.1"/>
    <property type="molecule type" value="Genomic_DNA"/>
</dbReference>
<dbReference type="PROSITE" id="PS50042">
    <property type="entry name" value="CNMP_BINDING_3"/>
    <property type="match status" value="1"/>
</dbReference>
<feature type="transmembrane region" description="Helical" evidence="5">
    <location>
        <begin position="402"/>
        <end position="434"/>
    </location>
</feature>
<dbReference type="SUPFAM" id="SSF51206">
    <property type="entry name" value="cAMP-binding domain-like"/>
    <property type="match status" value="1"/>
</dbReference>
<keyword evidence="2 5" id="KW-0812">Transmembrane</keyword>
<keyword evidence="4 5" id="KW-0472">Membrane</keyword>
<evidence type="ECO:0000256" key="3">
    <source>
        <dbReference type="ARBA" id="ARBA00022989"/>
    </source>
</evidence>
<dbReference type="KEGG" id="pzh:CX676_10415"/>
<organism evidence="8 9">
    <name type="scientific">Paracoccus zhejiangensis</name>
    <dbReference type="NCBI Taxonomy" id="1077935"/>
    <lineage>
        <taxon>Bacteria</taxon>
        <taxon>Pseudomonadati</taxon>
        <taxon>Pseudomonadota</taxon>
        <taxon>Alphaproteobacteria</taxon>
        <taxon>Rhodobacterales</taxon>
        <taxon>Paracoccaceae</taxon>
        <taxon>Paracoccus</taxon>
    </lineage>
</organism>
<feature type="transmembrane region" description="Helical" evidence="5">
    <location>
        <begin position="164"/>
        <end position="187"/>
    </location>
</feature>
<dbReference type="Pfam" id="PF00916">
    <property type="entry name" value="Sulfate_transp"/>
    <property type="match status" value="1"/>
</dbReference>
<evidence type="ECO:0000256" key="2">
    <source>
        <dbReference type="ARBA" id="ARBA00022692"/>
    </source>
</evidence>
<dbReference type="AlphaFoldDB" id="A0A2H5EZ01"/>
<dbReference type="Pfam" id="PF00027">
    <property type="entry name" value="cNMP_binding"/>
    <property type="match status" value="1"/>
</dbReference>
<dbReference type="InterPro" id="IPR011547">
    <property type="entry name" value="SLC26A/SulP_dom"/>
</dbReference>
<dbReference type="CDD" id="cd00038">
    <property type="entry name" value="CAP_ED"/>
    <property type="match status" value="1"/>
</dbReference>
<dbReference type="Pfam" id="PF01740">
    <property type="entry name" value="STAS"/>
    <property type="match status" value="1"/>
</dbReference>
<evidence type="ECO:0000259" key="6">
    <source>
        <dbReference type="PROSITE" id="PS50042"/>
    </source>
</evidence>
<proteinExistence type="predicted"/>
<feature type="domain" description="Cyclic nucleotide-binding" evidence="6">
    <location>
        <begin position="666"/>
        <end position="775"/>
    </location>
</feature>
<evidence type="ECO:0000256" key="4">
    <source>
        <dbReference type="ARBA" id="ARBA00023136"/>
    </source>
</evidence>
<evidence type="ECO:0000256" key="1">
    <source>
        <dbReference type="ARBA" id="ARBA00004141"/>
    </source>
</evidence>
<feature type="transmembrane region" description="Helical" evidence="5">
    <location>
        <begin position="364"/>
        <end position="382"/>
    </location>
</feature>
<accession>A0A2H5EZ01</accession>
<dbReference type="PANTHER" id="PTHR43310:SF2">
    <property type="entry name" value="SLC26A_SULP TRANSPORTER DOMAIN-CONTAINING PROTEIN"/>
    <property type="match status" value="1"/>
</dbReference>
<dbReference type="InterPro" id="IPR018490">
    <property type="entry name" value="cNMP-bd_dom_sf"/>
</dbReference>
<dbReference type="InterPro" id="IPR014710">
    <property type="entry name" value="RmlC-like_jellyroll"/>
</dbReference>
<dbReference type="Proteomes" id="UP000234530">
    <property type="component" value="Chromosome"/>
</dbReference>
<feature type="transmembrane region" description="Helical" evidence="5">
    <location>
        <begin position="199"/>
        <end position="225"/>
    </location>
</feature>
<dbReference type="SMART" id="SM00100">
    <property type="entry name" value="cNMP"/>
    <property type="match status" value="1"/>
</dbReference>
<feature type="transmembrane region" description="Helical" evidence="5">
    <location>
        <begin position="269"/>
        <end position="288"/>
    </location>
</feature>
<dbReference type="Gene3D" id="2.60.120.10">
    <property type="entry name" value="Jelly Rolls"/>
    <property type="match status" value="1"/>
</dbReference>
<comment type="subcellular location">
    <subcellularLocation>
        <location evidence="1">Membrane</location>
        <topology evidence="1">Multi-pass membrane protein</topology>
    </subcellularLocation>
</comment>
<name>A0A2H5EZ01_9RHOB</name>
<dbReference type="InterPro" id="IPR000595">
    <property type="entry name" value="cNMP-bd_dom"/>
</dbReference>
<evidence type="ECO:0000313" key="9">
    <source>
        <dbReference type="Proteomes" id="UP000234530"/>
    </source>
</evidence>
<dbReference type="Gene3D" id="3.30.750.24">
    <property type="entry name" value="STAS domain"/>
    <property type="match status" value="1"/>
</dbReference>
<evidence type="ECO:0000313" key="8">
    <source>
        <dbReference type="EMBL" id="AUH64526.1"/>
    </source>
</evidence>
<feature type="transmembrane region" description="Helical" evidence="5">
    <location>
        <begin position="245"/>
        <end position="262"/>
    </location>
</feature>
<dbReference type="OrthoDB" id="9771198at2"/>
<evidence type="ECO:0000259" key="7">
    <source>
        <dbReference type="PROSITE" id="PS50801"/>
    </source>
</evidence>
<gene>
    <name evidence="8" type="ORF">CX676_10415</name>
</gene>
<evidence type="ECO:0008006" key="10">
    <source>
        <dbReference type="Google" id="ProtNLM"/>
    </source>
</evidence>
<dbReference type="SUPFAM" id="SSF52091">
    <property type="entry name" value="SpoIIaa-like"/>
    <property type="match status" value="1"/>
</dbReference>
<feature type="transmembrane region" description="Helical" evidence="5">
    <location>
        <begin position="136"/>
        <end position="158"/>
    </location>
</feature>
<dbReference type="PROSITE" id="PS50801">
    <property type="entry name" value="STAS"/>
    <property type="match status" value="1"/>
</dbReference>
<dbReference type="PANTHER" id="PTHR43310">
    <property type="entry name" value="SULFATE TRANSPORTER YBAR-RELATED"/>
    <property type="match status" value="1"/>
</dbReference>
<feature type="transmembrane region" description="Helical" evidence="5">
    <location>
        <begin position="104"/>
        <end position="124"/>
    </location>
</feature>
<feature type="transmembrane region" description="Helical" evidence="5">
    <location>
        <begin position="322"/>
        <end position="343"/>
    </location>
</feature>
<sequence length="811" mass="85667">MRPVEITHSTGNGVRKMHWLSIRPSRNCCAAGYLWLPFEDRATVGLMNSDSDSDDPAGIAGPSAAIAVVHHATVFRSAALGAVLGIDAVGHCIALATLCFAGGLVGGLGLGATAFVLGSVIVTISQTMIGKLPLSLAISQDTSISLLAPAAIAAGLMANGPVEANVITTFAVLGLSAVVSGLLFWAVGRFRLGRIVRAFPYPVAAGFLASSGCLLVMAALSILLAGSPHGQISAALMDPVVWSNLVPALAFVAALFLAIRWFHGIVGMLAAFAFALLGFYACLSWLGIDSTEARDLHLLPNFGGDGPLGIARLSLGEVDWNAVAYATPIIASVALINLVAVLLNITGIELALESEVKVDHELKIVGATNLLVGAFGCVAAFAQGGANIFAGRMGAQRGALSAGFLLVLGPACFFATTLAGAVPIFVATGLLIFIGITMIESWLFQTRRRLRAGDWTIICGIVAVTLVLGILPAVLVGLFLAVLSFAITSARLPVVDFITDGRARRSVVDRSLEEDGRLSQHGNRIQILHLQGALFFGSVENMITITHRLLLREPQSAFVILDCEELDLIDSSACAGLAKLRQLLARRGVIPLLAGLSEANRRALEQWAVQVQDSPDRVLGIRTAATLDEALEACENELLDHREPMAGRSLDDLLAELSDSHPRRGDLLQRMTRMDLAPGDRLIRQGDPTTDIFFVEYGRLSVSITSPAGASLRVRSLGPGAVVGEMAHILDLPRSTEVMAATACVVHRLDEQAVSAILRDDPELSALLYKVLAHALALKLLKANVLIGDMRAPRLRPPSADQRTAPRSTRP</sequence>
<dbReference type="CDD" id="cd07042">
    <property type="entry name" value="STAS_SulP_like_sulfate_transporter"/>
    <property type="match status" value="1"/>
</dbReference>